<feature type="binding site" evidence="10">
    <location>
        <position position="32"/>
    </location>
    <ligand>
        <name>a divalent metal cation</name>
        <dbReference type="ChEBI" id="CHEBI:60240"/>
    </ligand>
</feature>
<dbReference type="PROSITE" id="PS51975">
    <property type="entry name" value="RNASE_H_2"/>
    <property type="match status" value="1"/>
</dbReference>
<dbReference type="Pfam" id="PF01351">
    <property type="entry name" value="RNase_HII"/>
    <property type="match status" value="1"/>
</dbReference>
<organism evidence="13">
    <name type="scientific">Callorhinchus milii</name>
    <name type="common">Ghost shark</name>
    <dbReference type="NCBI Taxonomy" id="7868"/>
    <lineage>
        <taxon>Eukaryota</taxon>
        <taxon>Metazoa</taxon>
        <taxon>Chordata</taxon>
        <taxon>Craniata</taxon>
        <taxon>Vertebrata</taxon>
        <taxon>Chondrichthyes</taxon>
        <taxon>Holocephali</taxon>
        <taxon>Chimaeriformes</taxon>
        <taxon>Callorhinchidae</taxon>
        <taxon>Callorhinchus</taxon>
    </lineage>
</organism>
<dbReference type="GO" id="GO:0004523">
    <property type="term" value="F:RNA-DNA hybrid ribonuclease activity"/>
    <property type="evidence" value="ECO:0007669"/>
    <property type="project" value="UniProtKB-UniRule"/>
</dbReference>
<evidence type="ECO:0000256" key="9">
    <source>
        <dbReference type="ARBA" id="ARBA00024981"/>
    </source>
</evidence>
<feature type="binding site" evidence="10">
    <location>
        <position position="139"/>
    </location>
    <ligand>
        <name>a divalent metal cation</name>
        <dbReference type="ChEBI" id="CHEBI:60240"/>
    </ligand>
</feature>
<feature type="domain" description="RNase H type-2" evidence="12">
    <location>
        <begin position="25"/>
        <end position="248"/>
    </location>
</feature>
<dbReference type="FunFam" id="3.30.420.10:FF:000016">
    <property type="entry name" value="Ribonuclease"/>
    <property type="match status" value="1"/>
</dbReference>
<proteinExistence type="evidence at transcript level"/>
<evidence type="ECO:0000256" key="5">
    <source>
        <dbReference type="ARBA" id="ARBA00022722"/>
    </source>
</evidence>
<keyword evidence="6 10" id="KW-0479">Metal-binding</keyword>
<evidence type="ECO:0000256" key="3">
    <source>
        <dbReference type="ARBA" id="ARBA00007058"/>
    </source>
</evidence>
<sequence>MEAALLASGSARLQSAVPGVCRAEDCCLGIDEAGRGPVLGPMVYGICFCPISKREQLAQLKVADSKTLTEDEREKLFTKLNDANDFVGWALRILSPNEISTGMQQRSKYNLNTMSHDTAIGLIQYALDSGVQLKEVYVDTVGPAEKYQAKLKELFPELEITVKAKADSLFPIVSAASICAKVARDRSVKSWTFIENLGDVNVDYGSGYPNDPKTKEWLSSNVDPVFGYPQFVRFSWSTAQVILDSKAVPVHWEDDGKDGDKKDTPSVLSFFEKKTVDPKLQSHRYFTERKLVSIANL</sequence>
<accession>V9L4L5</accession>
<dbReference type="AlphaFoldDB" id="V9L4L5"/>
<dbReference type="SUPFAM" id="SSF53098">
    <property type="entry name" value="Ribonuclease H-like"/>
    <property type="match status" value="1"/>
</dbReference>
<keyword evidence="7 10" id="KW-0255">Endonuclease</keyword>
<evidence type="ECO:0000256" key="1">
    <source>
        <dbReference type="ARBA" id="ARBA00000077"/>
    </source>
</evidence>
<dbReference type="EMBL" id="JW873850">
    <property type="protein sequence ID" value="AFP06367.1"/>
    <property type="molecule type" value="mRNA"/>
</dbReference>
<dbReference type="GeneID" id="103187585"/>
<reference evidence="13" key="1">
    <citation type="journal article" date="2014" name="Nature">
        <title>Elephant shark genome provides unique insights into gnathostome evolution.</title>
        <authorList>
            <consortium name="International Elephant Shark Genome Sequencing Consortium"/>
            <person name="Venkatesh B."/>
            <person name="Lee A.P."/>
            <person name="Ravi V."/>
            <person name="Maurya A.K."/>
            <person name="Lian M.M."/>
            <person name="Swann J.B."/>
            <person name="Ohta Y."/>
            <person name="Flajnik M.F."/>
            <person name="Sutoh Y."/>
            <person name="Kasahara M."/>
            <person name="Hoon S."/>
            <person name="Gangu V."/>
            <person name="Roy S.W."/>
            <person name="Irimia M."/>
            <person name="Korzh V."/>
            <person name="Kondrychyn I."/>
            <person name="Lim Z.W."/>
            <person name="Tay B.H."/>
            <person name="Tohari S."/>
            <person name="Kong K.W."/>
            <person name="Ho S."/>
            <person name="Lorente-Galdos B."/>
            <person name="Quilez J."/>
            <person name="Marques-Bonet T."/>
            <person name="Raney B.J."/>
            <person name="Ingham P.W."/>
            <person name="Tay A."/>
            <person name="Hillier L.W."/>
            <person name="Minx P."/>
            <person name="Boehm T."/>
            <person name="Wilson R.K."/>
            <person name="Brenner S."/>
            <person name="Warren W.C."/>
        </authorList>
    </citation>
    <scope>NUCLEOTIDE SEQUENCE</scope>
    <source>
        <tissue evidence="13">Spleen</tissue>
    </source>
</reference>
<keyword evidence="8 10" id="KW-0378">Hydrolase</keyword>
<dbReference type="CDD" id="cd07181">
    <property type="entry name" value="RNase_HII_eukaryota_like"/>
    <property type="match status" value="1"/>
</dbReference>
<dbReference type="GO" id="GO:0032299">
    <property type="term" value="C:ribonuclease H2 complex"/>
    <property type="evidence" value="ECO:0007669"/>
    <property type="project" value="TreeGrafter"/>
</dbReference>
<dbReference type="InterPro" id="IPR004649">
    <property type="entry name" value="RNase_H2_suA"/>
</dbReference>
<comment type="catalytic activity">
    <reaction evidence="1 10 11">
        <text>Endonucleolytic cleavage to 5'-phosphomonoester.</text>
        <dbReference type="EC" id="3.1.26.4"/>
    </reaction>
</comment>
<evidence type="ECO:0000256" key="6">
    <source>
        <dbReference type="ARBA" id="ARBA00022723"/>
    </source>
</evidence>
<protein>
    <recommendedName>
        <fullName evidence="11">Ribonuclease</fullName>
        <ecNumber evidence="11">3.1.26.4</ecNumber>
    </recommendedName>
</protein>
<dbReference type="GO" id="GO:0003723">
    <property type="term" value="F:RNA binding"/>
    <property type="evidence" value="ECO:0007669"/>
    <property type="project" value="UniProtKB-UniRule"/>
</dbReference>
<dbReference type="FunFam" id="1.10.10.460:FF:000001">
    <property type="entry name" value="Ribonuclease"/>
    <property type="match status" value="1"/>
</dbReference>
<evidence type="ECO:0000259" key="12">
    <source>
        <dbReference type="PROSITE" id="PS51975"/>
    </source>
</evidence>
<evidence type="ECO:0000256" key="10">
    <source>
        <dbReference type="PROSITE-ProRule" id="PRU01319"/>
    </source>
</evidence>
<evidence type="ECO:0000256" key="4">
    <source>
        <dbReference type="ARBA" id="ARBA00011277"/>
    </source>
</evidence>
<comment type="function">
    <text evidence="11">Endonuclease that specifically degrades the RNA of RNA-DNA hybrids.</text>
</comment>
<keyword evidence="5 10" id="KW-0540">Nuclease</keyword>
<dbReference type="InterPro" id="IPR012337">
    <property type="entry name" value="RNaseH-like_sf"/>
</dbReference>
<dbReference type="PANTHER" id="PTHR10954:SF7">
    <property type="entry name" value="RIBONUCLEASE H2 SUBUNIT A"/>
    <property type="match status" value="1"/>
</dbReference>
<comment type="cofactor">
    <cofactor evidence="10">
        <name>Mn(2+)</name>
        <dbReference type="ChEBI" id="CHEBI:29035"/>
    </cofactor>
    <cofactor evidence="10">
        <name>Mg(2+)</name>
        <dbReference type="ChEBI" id="CHEBI:18420"/>
    </cofactor>
    <text evidence="10">Manganese or magnesium. Binds 1 divalent metal ion per monomer in the absence of substrate. May bind a second metal ion after substrate binding.</text>
</comment>
<dbReference type="RefSeq" id="XP_042200589.1">
    <property type="nucleotide sequence ID" value="XM_042344655.1"/>
</dbReference>
<evidence type="ECO:0000313" key="13">
    <source>
        <dbReference type="EMBL" id="AFP06367.1"/>
    </source>
</evidence>
<name>V9L4L5_CALMI</name>
<dbReference type="Gene3D" id="1.10.10.460">
    <property type="entry name" value="Ribonuclease hii. Domain 2"/>
    <property type="match status" value="1"/>
</dbReference>
<comment type="similarity">
    <text evidence="3">Belongs to the RNase HII family. Eukaryotic subfamily.</text>
</comment>
<comment type="function">
    <text evidence="9">Catalytic subunit of RNase HII, an endonuclease that specifically degrades the RNA of RNA:DNA hybrids. Participates in DNA replication, possibly by mediating the removal of lagging-strand Okazaki fragment RNA primers during DNA replication. Mediates the excision of single ribonucleotides from DNA:RNA duplexes.</text>
</comment>
<dbReference type="OrthoDB" id="7462577at2759"/>
<comment type="cofactor">
    <cofactor evidence="2">
        <name>Mg(2+)</name>
        <dbReference type="ChEBI" id="CHEBI:18420"/>
    </cofactor>
</comment>
<dbReference type="PANTHER" id="PTHR10954">
    <property type="entry name" value="RIBONUCLEASE H2 SUBUNIT A"/>
    <property type="match status" value="1"/>
</dbReference>
<evidence type="ECO:0000256" key="8">
    <source>
        <dbReference type="ARBA" id="ARBA00022801"/>
    </source>
</evidence>
<dbReference type="GO" id="GO:0046872">
    <property type="term" value="F:metal ion binding"/>
    <property type="evidence" value="ECO:0007669"/>
    <property type="project" value="UniProtKB-KW"/>
</dbReference>
<evidence type="ECO:0000256" key="11">
    <source>
        <dbReference type="RuleBase" id="RU003515"/>
    </source>
</evidence>
<evidence type="ECO:0000256" key="7">
    <source>
        <dbReference type="ARBA" id="ARBA00022759"/>
    </source>
</evidence>
<dbReference type="InterPro" id="IPR001352">
    <property type="entry name" value="RNase_HII/HIII"/>
</dbReference>
<dbReference type="GO" id="GO:0043137">
    <property type="term" value="P:DNA replication, removal of RNA primer"/>
    <property type="evidence" value="ECO:0007669"/>
    <property type="project" value="TreeGrafter"/>
</dbReference>
<dbReference type="NCBIfam" id="TIGR00729">
    <property type="entry name" value="ribonuclease HII"/>
    <property type="match status" value="1"/>
</dbReference>
<dbReference type="InterPro" id="IPR024567">
    <property type="entry name" value="RNase_HII/HIII_dom"/>
</dbReference>
<dbReference type="GO" id="GO:0006298">
    <property type="term" value="P:mismatch repair"/>
    <property type="evidence" value="ECO:0007669"/>
    <property type="project" value="TreeGrafter"/>
</dbReference>
<evidence type="ECO:0000256" key="2">
    <source>
        <dbReference type="ARBA" id="ARBA00001946"/>
    </source>
</evidence>
<dbReference type="KEGG" id="cmk:103187585"/>
<comment type="subunit">
    <text evidence="4">The RNase H2 complex is a heterotrimer composed of the catalytic subunit RNASEH2A and the non-catalytic subunits RNASEH2B and RNASEH2C.</text>
</comment>
<dbReference type="Gene3D" id="3.30.420.10">
    <property type="entry name" value="Ribonuclease H-like superfamily/Ribonuclease H"/>
    <property type="match status" value="1"/>
</dbReference>
<feature type="binding site" evidence="10">
    <location>
        <position position="31"/>
    </location>
    <ligand>
        <name>a divalent metal cation</name>
        <dbReference type="ChEBI" id="CHEBI:60240"/>
    </ligand>
</feature>
<dbReference type="CTD" id="10535"/>
<dbReference type="InterPro" id="IPR036397">
    <property type="entry name" value="RNaseH_sf"/>
</dbReference>
<dbReference type="InterPro" id="IPR023160">
    <property type="entry name" value="RNase_HII_hlx-loop-hlx_cap_dom"/>
</dbReference>
<dbReference type="EC" id="3.1.26.4" evidence="11"/>